<dbReference type="AlphaFoldDB" id="A0A2P2PT45"/>
<proteinExistence type="predicted"/>
<evidence type="ECO:0000313" key="1">
    <source>
        <dbReference type="EMBL" id="MBX57900.1"/>
    </source>
</evidence>
<reference evidence="1" key="1">
    <citation type="submission" date="2018-02" db="EMBL/GenBank/DDBJ databases">
        <title>Rhizophora mucronata_Transcriptome.</title>
        <authorList>
            <person name="Meera S.P."/>
            <person name="Sreeshan A."/>
            <person name="Augustine A."/>
        </authorList>
    </citation>
    <scope>NUCLEOTIDE SEQUENCE</scope>
    <source>
        <tissue evidence="1">Leaf</tissue>
    </source>
</reference>
<organism evidence="1">
    <name type="scientific">Rhizophora mucronata</name>
    <name type="common">Asiatic mangrove</name>
    <dbReference type="NCBI Taxonomy" id="61149"/>
    <lineage>
        <taxon>Eukaryota</taxon>
        <taxon>Viridiplantae</taxon>
        <taxon>Streptophyta</taxon>
        <taxon>Embryophyta</taxon>
        <taxon>Tracheophyta</taxon>
        <taxon>Spermatophyta</taxon>
        <taxon>Magnoliopsida</taxon>
        <taxon>eudicotyledons</taxon>
        <taxon>Gunneridae</taxon>
        <taxon>Pentapetalae</taxon>
        <taxon>rosids</taxon>
        <taxon>fabids</taxon>
        <taxon>Malpighiales</taxon>
        <taxon>Rhizophoraceae</taxon>
        <taxon>Rhizophora</taxon>
    </lineage>
</organism>
<dbReference type="EMBL" id="GGEC01077416">
    <property type="protein sequence ID" value="MBX57900.1"/>
    <property type="molecule type" value="Transcribed_RNA"/>
</dbReference>
<sequence length="29" mass="3340">MVAQRLYSLNLESMNKNYAGISTHKEMPL</sequence>
<name>A0A2P2PT45_RHIMU</name>
<protein>
    <submittedName>
        <fullName evidence="1">Uncharacterized protein</fullName>
    </submittedName>
</protein>
<accession>A0A2P2PT45</accession>